<keyword evidence="2" id="KW-1185">Reference proteome</keyword>
<dbReference type="Pfam" id="PF04860">
    <property type="entry name" value="Phage_portal"/>
    <property type="match status" value="1"/>
</dbReference>
<protein>
    <submittedName>
        <fullName evidence="1">Phage portal protein</fullName>
    </submittedName>
</protein>
<evidence type="ECO:0000313" key="1">
    <source>
        <dbReference type="EMBL" id="MDA5094399.1"/>
    </source>
</evidence>
<name>A0ABT4W1U5_9RHOB</name>
<sequence>MVFNFLKRGKENVSESAVPETKASATGPVIAYHGTGRVAWSPRDVVSLTKTGFASNPVGFRSVKLIAEAAAALPLVLQDRERRYDEHPILELLSRPNAAQSRAELFEALFGQLTLTGNGYLEAVGGEAGAPLELHVLRSDRMNLVPGTDGWPVAYDYAVGAKKHRFQIGEGPTPICHIKNFHPQDDHYGLSPLQAAATAIDVHNSASRWSKALLDNAARPSGAIVYKGAEGQAQMSAEQYDRLLGEMEAHHVGARNAGRPMLLEGGLDWKPMGFSPSDMEFQKTKEAAAREIAQAFGVPPMLIGIPGDATYANYQEANRAFYRLTVVPMVARVAASVGHWLSEFTGETLTLKPDLDQVPALAAERDQQWKRVAEASFLSDAEKRALLGLPKLSDDEQ</sequence>
<gene>
    <name evidence="1" type="ORF">O2N63_09915</name>
</gene>
<accession>A0ABT4W1U5</accession>
<dbReference type="EMBL" id="JAQIIO010000004">
    <property type="protein sequence ID" value="MDA5094399.1"/>
    <property type="molecule type" value="Genomic_DNA"/>
</dbReference>
<dbReference type="InterPro" id="IPR006427">
    <property type="entry name" value="Portal_HK97"/>
</dbReference>
<dbReference type="RefSeq" id="WP_271054098.1">
    <property type="nucleotide sequence ID" value="NZ_JAQIIO010000004.1"/>
</dbReference>
<dbReference type="Proteomes" id="UP001528040">
    <property type="component" value="Unassembled WGS sequence"/>
</dbReference>
<comment type="caution">
    <text evidence="1">The sequence shown here is derived from an EMBL/GenBank/DDBJ whole genome shotgun (WGS) entry which is preliminary data.</text>
</comment>
<organism evidence="1 2">
    <name type="scientific">Aliiroseovarius salicola</name>
    <dbReference type="NCBI Taxonomy" id="3009082"/>
    <lineage>
        <taxon>Bacteria</taxon>
        <taxon>Pseudomonadati</taxon>
        <taxon>Pseudomonadota</taxon>
        <taxon>Alphaproteobacteria</taxon>
        <taxon>Rhodobacterales</taxon>
        <taxon>Paracoccaceae</taxon>
        <taxon>Aliiroseovarius</taxon>
    </lineage>
</organism>
<reference evidence="1 2" key="1">
    <citation type="submission" date="2023-01" db="EMBL/GenBank/DDBJ databases">
        <authorList>
            <person name="Yoon J.-W."/>
        </authorList>
    </citation>
    <scope>NUCLEOTIDE SEQUENCE [LARGE SCALE GENOMIC DNA]</scope>
    <source>
        <strain evidence="1 2">KMU-50</strain>
    </source>
</reference>
<dbReference type="InterPro" id="IPR006944">
    <property type="entry name" value="Phage/GTA_portal"/>
</dbReference>
<evidence type="ECO:0000313" key="2">
    <source>
        <dbReference type="Proteomes" id="UP001528040"/>
    </source>
</evidence>
<proteinExistence type="predicted"/>
<dbReference type="NCBIfam" id="TIGR01537">
    <property type="entry name" value="portal_HK97"/>
    <property type="match status" value="1"/>
</dbReference>